<evidence type="ECO:0000256" key="3">
    <source>
        <dbReference type="ARBA" id="ARBA00022989"/>
    </source>
</evidence>
<accession>A0AAE1AIY3</accession>
<evidence type="ECO:0000256" key="5">
    <source>
        <dbReference type="SAM" id="Phobius"/>
    </source>
</evidence>
<protein>
    <recommendedName>
        <fullName evidence="6">G-protein coupled receptors family 1 profile domain-containing protein</fullName>
    </recommendedName>
</protein>
<feature type="transmembrane region" description="Helical" evidence="5">
    <location>
        <begin position="105"/>
        <end position="125"/>
    </location>
</feature>
<feature type="transmembrane region" description="Helical" evidence="5">
    <location>
        <begin position="192"/>
        <end position="214"/>
    </location>
</feature>
<dbReference type="InterPro" id="IPR000276">
    <property type="entry name" value="GPCR_Rhodpsn"/>
</dbReference>
<dbReference type="AlphaFoldDB" id="A0AAE1AIY3"/>
<dbReference type="PRINTS" id="PR00237">
    <property type="entry name" value="GPCRRHODOPSN"/>
</dbReference>
<keyword evidence="4 5" id="KW-0472">Membrane</keyword>
<organism evidence="7 8">
    <name type="scientific">Elysia crispata</name>
    <name type="common">lettuce slug</name>
    <dbReference type="NCBI Taxonomy" id="231223"/>
    <lineage>
        <taxon>Eukaryota</taxon>
        <taxon>Metazoa</taxon>
        <taxon>Spiralia</taxon>
        <taxon>Lophotrochozoa</taxon>
        <taxon>Mollusca</taxon>
        <taxon>Gastropoda</taxon>
        <taxon>Heterobranchia</taxon>
        <taxon>Euthyneura</taxon>
        <taxon>Panpulmonata</taxon>
        <taxon>Sacoglossa</taxon>
        <taxon>Placobranchoidea</taxon>
        <taxon>Plakobranchidae</taxon>
        <taxon>Elysia</taxon>
    </lineage>
</organism>
<feature type="transmembrane region" description="Helical" evidence="5">
    <location>
        <begin position="341"/>
        <end position="360"/>
    </location>
</feature>
<dbReference type="SMART" id="SM01381">
    <property type="entry name" value="7TM_GPCR_Srsx"/>
    <property type="match status" value="1"/>
</dbReference>
<dbReference type="EMBL" id="JAWDGP010001757">
    <property type="protein sequence ID" value="KAK3788508.1"/>
    <property type="molecule type" value="Genomic_DNA"/>
</dbReference>
<feature type="transmembrane region" description="Helical" evidence="5">
    <location>
        <begin position="67"/>
        <end position="93"/>
    </location>
</feature>
<comment type="subcellular location">
    <subcellularLocation>
        <location evidence="1">Membrane</location>
    </subcellularLocation>
</comment>
<feature type="transmembrane region" description="Helical" evidence="5">
    <location>
        <begin position="145"/>
        <end position="171"/>
    </location>
</feature>
<feature type="transmembrane region" description="Helical" evidence="5">
    <location>
        <begin position="303"/>
        <end position="321"/>
    </location>
</feature>
<evidence type="ECO:0000313" key="8">
    <source>
        <dbReference type="Proteomes" id="UP001283361"/>
    </source>
</evidence>
<reference evidence="7" key="1">
    <citation type="journal article" date="2023" name="G3 (Bethesda)">
        <title>A reference genome for the long-term kleptoplast-retaining sea slug Elysia crispata morphotype clarki.</title>
        <authorList>
            <person name="Eastman K.E."/>
            <person name="Pendleton A.L."/>
            <person name="Shaikh M.A."/>
            <person name="Suttiyut T."/>
            <person name="Ogas R."/>
            <person name="Tomko P."/>
            <person name="Gavelis G."/>
            <person name="Widhalm J.R."/>
            <person name="Wisecaver J.H."/>
        </authorList>
    </citation>
    <scope>NUCLEOTIDE SEQUENCE</scope>
    <source>
        <strain evidence="7">ECLA1</strain>
    </source>
</reference>
<evidence type="ECO:0000256" key="4">
    <source>
        <dbReference type="ARBA" id="ARBA00023136"/>
    </source>
</evidence>
<dbReference type="InterPro" id="IPR017452">
    <property type="entry name" value="GPCR_Rhodpsn_7TM"/>
</dbReference>
<dbReference type="Proteomes" id="UP001283361">
    <property type="component" value="Unassembled WGS sequence"/>
</dbReference>
<keyword evidence="2 5" id="KW-0812">Transmembrane</keyword>
<feature type="transmembrane region" description="Helical" evidence="5">
    <location>
        <begin position="249"/>
        <end position="272"/>
    </location>
</feature>
<proteinExistence type="predicted"/>
<dbReference type="PROSITE" id="PS50262">
    <property type="entry name" value="G_PROTEIN_RECEP_F1_2"/>
    <property type="match status" value="1"/>
</dbReference>
<evidence type="ECO:0000256" key="2">
    <source>
        <dbReference type="ARBA" id="ARBA00022692"/>
    </source>
</evidence>
<dbReference type="Gene3D" id="1.20.1070.10">
    <property type="entry name" value="Rhodopsin 7-helix transmembrane proteins"/>
    <property type="match status" value="1"/>
</dbReference>
<feature type="domain" description="G-protein coupled receptors family 1 profile" evidence="6">
    <location>
        <begin position="86"/>
        <end position="357"/>
    </location>
</feature>
<keyword evidence="8" id="KW-1185">Reference proteome</keyword>
<dbReference type="SUPFAM" id="SSF81321">
    <property type="entry name" value="Family A G protein-coupled receptor-like"/>
    <property type="match status" value="1"/>
</dbReference>
<dbReference type="PANTHER" id="PTHR46641">
    <property type="entry name" value="FMRFAMIDE RECEPTOR-RELATED"/>
    <property type="match status" value="1"/>
</dbReference>
<sequence length="390" mass="43269">MSTTWSGPWDYESTTMSTLLPSAASFLAEVATDGDQPLVEPVKPDAGKQTPAVCLLCDMTQAEAHRILYILEVVVIPAISIVGLFGNLSSIAVLARQGLKRSSNILLMAVSFSDSITLVGISNILKIWRTHFKTRVSYEDARALYIVNVIQTVCLEVGYPMTVLVTVLITLERVIAVYLPLKFPIIVRPLRTKVALLCCLLPAILKGVTGALFLEFSYNKKKEIPRLKRSEFYKTHQGLYDNLTIVWDYSLGFIPVITVCLGCIAIGIKVSLAASKRQKMLSSSAGVKPGTPKAPAHKNRTTLTLLAVCIQFTLTLGIGFLVETLYPDETTWISYIVRYRITYVLYTINCSSNFIIYVALNKNFRETYVSILLPWRKETKGKKTGEPDIG</sequence>
<evidence type="ECO:0000313" key="7">
    <source>
        <dbReference type="EMBL" id="KAK3788508.1"/>
    </source>
</evidence>
<dbReference type="GO" id="GO:0008528">
    <property type="term" value="F:G protein-coupled peptide receptor activity"/>
    <property type="evidence" value="ECO:0007669"/>
    <property type="project" value="InterPro"/>
</dbReference>
<name>A0AAE1AIY3_9GAST</name>
<dbReference type="InterPro" id="IPR052954">
    <property type="entry name" value="GPCR-Ligand_Int"/>
</dbReference>
<dbReference type="InterPro" id="IPR019427">
    <property type="entry name" value="7TM_GPCR_serpentine_rcpt_Srw"/>
</dbReference>
<comment type="caution">
    <text evidence="7">The sequence shown here is derived from an EMBL/GenBank/DDBJ whole genome shotgun (WGS) entry which is preliminary data.</text>
</comment>
<evidence type="ECO:0000256" key="1">
    <source>
        <dbReference type="ARBA" id="ARBA00004370"/>
    </source>
</evidence>
<evidence type="ECO:0000259" key="6">
    <source>
        <dbReference type="PROSITE" id="PS50262"/>
    </source>
</evidence>
<dbReference type="CDD" id="cd14978">
    <property type="entry name" value="7tmA_FMRFamide_R-like"/>
    <property type="match status" value="1"/>
</dbReference>
<keyword evidence="3 5" id="KW-1133">Transmembrane helix</keyword>
<dbReference type="GO" id="GO:0016020">
    <property type="term" value="C:membrane"/>
    <property type="evidence" value="ECO:0007669"/>
    <property type="project" value="UniProtKB-SubCell"/>
</dbReference>
<gene>
    <name evidence="7" type="ORF">RRG08_053135</name>
</gene>
<dbReference type="Pfam" id="PF10324">
    <property type="entry name" value="7TM_GPCR_Srw"/>
    <property type="match status" value="1"/>
</dbReference>